<dbReference type="InterPro" id="IPR008271">
    <property type="entry name" value="Ser/Thr_kinase_AS"/>
</dbReference>
<dbReference type="PANTHER" id="PTHR43289:SF6">
    <property type="entry name" value="SERINE_THREONINE-PROTEIN KINASE NEKL-3"/>
    <property type="match status" value="1"/>
</dbReference>
<reference evidence="7" key="1">
    <citation type="submission" date="2021-03" db="EMBL/GenBank/DDBJ databases">
        <title>Acanthopleuribacteraceae sp. M133.</title>
        <authorList>
            <person name="Wang G."/>
        </authorList>
    </citation>
    <scope>NUCLEOTIDE SEQUENCE</scope>
    <source>
        <strain evidence="7">M133</strain>
    </source>
</reference>
<dbReference type="SUPFAM" id="SSF48452">
    <property type="entry name" value="TPR-like"/>
    <property type="match status" value="3"/>
</dbReference>
<dbReference type="SUPFAM" id="SSF56112">
    <property type="entry name" value="Protein kinase-like (PK-like)"/>
    <property type="match status" value="1"/>
</dbReference>
<evidence type="ECO:0000259" key="6">
    <source>
        <dbReference type="PROSITE" id="PS50011"/>
    </source>
</evidence>
<dbReference type="Pfam" id="PF00069">
    <property type="entry name" value="Pkinase"/>
    <property type="match status" value="1"/>
</dbReference>
<dbReference type="InterPro" id="IPR011009">
    <property type="entry name" value="Kinase-like_dom_sf"/>
</dbReference>
<dbReference type="PROSITE" id="PS50011">
    <property type="entry name" value="PROTEIN_KINASE_DOM"/>
    <property type="match status" value="1"/>
</dbReference>
<dbReference type="RefSeq" id="WP_237383530.1">
    <property type="nucleotide sequence ID" value="NZ_CP071793.1"/>
</dbReference>
<proteinExistence type="predicted"/>
<evidence type="ECO:0000313" key="8">
    <source>
        <dbReference type="Proteomes" id="UP000663929"/>
    </source>
</evidence>
<dbReference type="Gene3D" id="3.30.200.20">
    <property type="entry name" value="Phosphorylase Kinase, domain 1"/>
    <property type="match status" value="1"/>
</dbReference>
<dbReference type="AlphaFoldDB" id="A0A8A4TW78"/>
<keyword evidence="7" id="KW-0723">Serine/threonine-protein kinase</keyword>
<dbReference type="Pfam" id="PF13424">
    <property type="entry name" value="TPR_12"/>
    <property type="match status" value="1"/>
</dbReference>
<evidence type="ECO:0000256" key="2">
    <source>
        <dbReference type="ARBA" id="ARBA00022741"/>
    </source>
</evidence>
<dbReference type="EMBL" id="CP071793">
    <property type="protein sequence ID" value="QTD53428.1"/>
    <property type="molecule type" value="Genomic_DNA"/>
</dbReference>
<evidence type="ECO:0000256" key="5">
    <source>
        <dbReference type="PROSITE-ProRule" id="PRU10141"/>
    </source>
</evidence>
<keyword evidence="8" id="KW-1185">Reference proteome</keyword>
<dbReference type="GO" id="GO:0004674">
    <property type="term" value="F:protein serine/threonine kinase activity"/>
    <property type="evidence" value="ECO:0007669"/>
    <property type="project" value="UniProtKB-KW"/>
</dbReference>
<dbReference type="Proteomes" id="UP000663929">
    <property type="component" value="Chromosome"/>
</dbReference>
<dbReference type="PROSITE" id="PS00108">
    <property type="entry name" value="PROTEIN_KINASE_ST"/>
    <property type="match status" value="1"/>
</dbReference>
<dbReference type="KEGG" id="scor:J3U87_13315"/>
<dbReference type="InterPro" id="IPR017441">
    <property type="entry name" value="Protein_kinase_ATP_BS"/>
</dbReference>
<gene>
    <name evidence="7" type="ORF">J3U87_13315</name>
</gene>
<name>A0A8A4TW78_SULCO</name>
<accession>A0A8A4TW78</accession>
<dbReference type="PROSITE" id="PS00107">
    <property type="entry name" value="PROTEIN_KINASE_ATP"/>
    <property type="match status" value="1"/>
</dbReference>
<evidence type="ECO:0000256" key="4">
    <source>
        <dbReference type="ARBA" id="ARBA00022840"/>
    </source>
</evidence>
<dbReference type="InterPro" id="IPR000719">
    <property type="entry name" value="Prot_kinase_dom"/>
</dbReference>
<dbReference type="CDD" id="cd14014">
    <property type="entry name" value="STKc_PknB_like"/>
    <property type="match status" value="1"/>
</dbReference>
<keyword evidence="4 5" id="KW-0067">ATP-binding</keyword>
<dbReference type="InterPro" id="IPR011990">
    <property type="entry name" value="TPR-like_helical_dom_sf"/>
</dbReference>
<protein>
    <submittedName>
        <fullName evidence="7">Serine/threonine protein kinase</fullName>
    </submittedName>
</protein>
<keyword evidence="3 7" id="KW-0418">Kinase</keyword>
<dbReference type="Pfam" id="PF13374">
    <property type="entry name" value="TPR_10"/>
    <property type="match status" value="2"/>
</dbReference>
<feature type="binding site" evidence="5">
    <location>
        <position position="140"/>
    </location>
    <ligand>
        <name>ATP</name>
        <dbReference type="ChEBI" id="CHEBI:30616"/>
    </ligand>
</feature>
<keyword evidence="1" id="KW-0808">Transferase</keyword>
<organism evidence="7 8">
    <name type="scientific">Sulfidibacter corallicola</name>
    <dbReference type="NCBI Taxonomy" id="2818388"/>
    <lineage>
        <taxon>Bacteria</taxon>
        <taxon>Pseudomonadati</taxon>
        <taxon>Acidobacteriota</taxon>
        <taxon>Holophagae</taxon>
        <taxon>Acanthopleuribacterales</taxon>
        <taxon>Acanthopleuribacteraceae</taxon>
        <taxon>Sulfidibacter</taxon>
    </lineage>
</organism>
<dbReference type="PANTHER" id="PTHR43289">
    <property type="entry name" value="MITOGEN-ACTIVATED PROTEIN KINASE KINASE KINASE 20-RELATED"/>
    <property type="match status" value="1"/>
</dbReference>
<evidence type="ECO:0000256" key="3">
    <source>
        <dbReference type="ARBA" id="ARBA00022777"/>
    </source>
</evidence>
<dbReference type="Gene3D" id="1.25.40.10">
    <property type="entry name" value="Tetratricopeptide repeat domain"/>
    <property type="match status" value="2"/>
</dbReference>
<evidence type="ECO:0000256" key="1">
    <source>
        <dbReference type="ARBA" id="ARBA00022679"/>
    </source>
</evidence>
<sequence>MRAIESESRWLELRRLFEQGLPLSQPERRNLLRERCGDDSELARELTRMWAEVRSLSAESCDLLNQPRLVPWELEPSAWADWMVDFLPAEDEVRAGGDWPVLPGYQVAGRLGQGGMGEVYKVVQGGHLQRFLAVKVLARKWCRAAYLPRFYAEQGVLASLNHPNIVFVVDSGKTAEGRPFFAMEYVHGPSITRYCAERDLATRDRIALMLPLVKGIDHVHRKGVIHRDIKPANVLVGETDGQPVPKIIDFGIAKLGASLASGDRPVGGVNSGCFGTPSFMSPEQALGRAANIDARCDQYALGLILLELLAGNEARRAHAARVARRFSASIGRSPVRHADFPGMDLDVALSAEDLLARLDPEIRAIIYKATAALPADRYVSCEAFAADLSRYLDHRPVAALPPSPLYGTVKWLHRNRVAVSAVCAVFLVLLLVSGTSLWKMERHRQEVSSLETAQFEAERRAHHLNELSRALVKLSDPIDGYAADPPDEARRPVLPGPHSEAYWRQVSARLGLVGDADPGMEATLRTQLGTTMHRAGNPTLAKEELNRALRLHDEDRTGDVRGRLQLRGLLAFVCAESGELREAEAHYREAWREARAHFGKTDSLTLALAGGLATAWRDAGRLRQAEELLRATLATQVSVLPDDDSRTTATRNNLAHLLVTTGHLTEAEDLLSTNLMLHRESRGEDHPFTSSARHNMCELLHRRGELIAAETGYRRVLADRTHHLGPLHPDTLTTRNNLAVVLADQGRMAEAFDLLATVFADARQKLGDPHPVVLLLGHGMGDALVELGLPDQAEPVLERALRGRRVVFGSGHLKTLRTRFTLGQARTAMGCRNEGLAEMQAALRMAERRLGSQHPDTRLYRRYLERLNAATIASRLD</sequence>
<feature type="domain" description="Protein kinase" evidence="6">
    <location>
        <begin position="105"/>
        <end position="392"/>
    </location>
</feature>
<dbReference type="Gene3D" id="1.10.510.10">
    <property type="entry name" value="Transferase(Phosphotransferase) domain 1"/>
    <property type="match status" value="1"/>
</dbReference>
<evidence type="ECO:0000313" key="7">
    <source>
        <dbReference type="EMBL" id="QTD53428.1"/>
    </source>
</evidence>
<keyword evidence="2 5" id="KW-0547">Nucleotide-binding</keyword>
<dbReference type="GO" id="GO:0005524">
    <property type="term" value="F:ATP binding"/>
    <property type="evidence" value="ECO:0007669"/>
    <property type="project" value="UniProtKB-UniRule"/>
</dbReference>
<dbReference type="SMART" id="SM00220">
    <property type="entry name" value="S_TKc"/>
    <property type="match status" value="1"/>
</dbReference>